<dbReference type="Proteomes" id="UP000094893">
    <property type="component" value="Unassembled WGS sequence"/>
</dbReference>
<sequence length="129" mass="14805">MMPATPDTTIHLTPAQAWQAWQAILQYLYTSGYSQEQLAEWTGMDPNHALIRHYQNPIYLQPPSRAWRHCKTPPWQPGACNQRVAVALEALLDLPPPLEHVSETVKAVLYNIVRSCDHQDVEQEERDGY</sequence>
<comment type="caution">
    <text evidence="1">The sequence shown here is derived from an EMBL/GenBank/DDBJ whole genome shotgun (WGS) entry which is preliminary data.</text>
</comment>
<dbReference type="AlphaFoldDB" id="A0A1C2HY23"/>
<dbReference type="EMBL" id="LWSA01000307">
    <property type="protein sequence ID" value="OCX68234.1"/>
    <property type="molecule type" value="Genomic_DNA"/>
</dbReference>
<evidence type="ECO:0000313" key="2">
    <source>
        <dbReference type="Proteomes" id="UP000094893"/>
    </source>
</evidence>
<proteinExistence type="predicted"/>
<evidence type="ECO:0000313" key="1">
    <source>
        <dbReference type="EMBL" id="OCX68234.1"/>
    </source>
</evidence>
<dbReference type="RefSeq" id="WP_024894060.1">
    <property type="nucleotide sequence ID" value="NZ_LWRZ01000384.1"/>
</dbReference>
<gene>
    <name evidence="1" type="ORF">A6P07_18595</name>
</gene>
<accession>A0A1C2HY23</accession>
<organism evidence="1 2">
    <name type="scientific">Acidithiobacillus thiooxidans</name>
    <name type="common">Thiobacillus thiooxidans</name>
    <dbReference type="NCBI Taxonomy" id="930"/>
    <lineage>
        <taxon>Bacteria</taxon>
        <taxon>Pseudomonadati</taxon>
        <taxon>Pseudomonadota</taxon>
        <taxon>Acidithiobacillia</taxon>
        <taxon>Acidithiobacillales</taxon>
        <taxon>Acidithiobacillaceae</taxon>
        <taxon>Acidithiobacillus</taxon>
    </lineage>
</organism>
<reference evidence="1 2" key="1">
    <citation type="journal article" date="2016" name="Int. J. Mol. Sci.">
        <title>Comparative genomics of the extreme acidophile Acidithiobacillus thiooxidans reveals intraspecific divergence and niche adaptation.</title>
        <authorList>
            <person name="Zhang X."/>
            <person name="Feng X."/>
            <person name="Tao J."/>
            <person name="Ma L."/>
            <person name="Xiao Y."/>
            <person name="Liang Y."/>
            <person name="Liu X."/>
            <person name="Yin H."/>
        </authorList>
    </citation>
    <scope>NUCLEOTIDE SEQUENCE [LARGE SCALE GENOMIC DNA]</scope>
    <source>
        <strain evidence="1 2">A02</strain>
    </source>
</reference>
<protein>
    <submittedName>
        <fullName evidence="1">Uncharacterized protein</fullName>
    </submittedName>
</protein>
<name>A0A1C2HY23_ACITH</name>